<dbReference type="Pfam" id="PF03175">
    <property type="entry name" value="DNA_pol_B_2"/>
    <property type="match status" value="2"/>
</dbReference>
<evidence type="ECO:0000259" key="9">
    <source>
        <dbReference type="Pfam" id="PF03175"/>
    </source>
</evidence>
<dbReference type="PANTHER" id="PTHR33568:SF3">
    <property type="entry name" value="DNA-DIRECTED DNA POLYMERASE"/>
    <property type="match status" value="1"/>
</dbReference>
<dbReference type="GO" id="GO:0003677">
    <property type="term" value="F:DNA binding"/>
    <property type="evidence" value="ECO:0007669"/>
    <property type="project" value="UniProtKB-KW"/>
</dbReference>
<dbReference type="Proteomes" id="UP000580250">
    <property type="component" value="Unassembled WGS sequence"/>
</dbReference>
<dbReference type="InterPro" id="IPR004868">
    <property type="entry name" value="DNA-dir_DNA_pol_B_mt/vir"/>
</dbReference>
<sequence length="1327" mass="154202">MEPSPPKRFKPFTIKNILGLQEDEKYVKKLDEQIKVTKKFNFTKVQSKFLITNLPSDPELLLAEIFQSCIDQAIEEGRQHQIEPDHIGCTISSQVLETDIWVPVRQISSNTLNSILNQFLKVSQSKKQENTTLFGEPFTVTVSAVKKDGLSRSLSGSGRKLAPVRHIVNDKNLIKIRNSDTHCLFYALVSSFIHSTSSWPKWKFYEYMHSRRGMKDQFQRDTDFLMEKIGAPKGLSKYDATQWVPRVVDYWNYKYSGGFKVYIFGEYGQYKPIFKYGQDVFKTPILIYYNNDHFDGVRRASDLFKQPYCLSCESVYNRRQNHSTNCQSRCLNCYRIGPRFPCSPSDNFSKLCDGCEKEFYNENCYNSHLNSNICKNSKKCTKCGVIWNVHKNTNNGRKGHECSENFCIRCKVFHNPKRGCYIAPLTPKEQNPYRIIVFDLETMQHRIVDQKRIHEPNFIAVKVTCPSCIQNGDTTDCNICGKFKSLTFSIKPFRNTTVDKQNVTLYPLTDFVNWILTLENDTVVFSHFGGRFDMVIVFRALFLRGMTPEMIKKGNKMYEMKVRNKKCTIIFRDSFNLIPMSLAALVPAFALTVQDKPFFPHMANRPENYEKEIYPTKQDYLAEGMMPEKRIQFDKWFEANQNKPFLLEEQLAAYCVNDVEILLAALITFRKDFMDISNGLDVLREAMTIASACIKHFRLNHLKPNHLGIVPERGYDNVDNQSILALKFLNWYSEKHNVIVRTAHSKDGEKRIANYRLDGWIEEEKLGIEINGCCWHGCRKCYKDKNMLLPNGKTVENQRELDKKRLDIIRSLGVNIKIYWECDIRKMLLKDIEMRRKFKTYRDDGPINLRSAFYGGRTGPLKLFHSIEPEQKISYYDVTSLYPYVNVTTRYPIGHPRVHIFNKNVNWNKPEDNTYEIAILKVFVVPPRKIDIPVLPMKLGDDDERLLFPLCSTCARENPRGDVKENYSCQHNDDQRGWVSTCTSIELNEALKEGYLVTKLYRVLEYSEYDEHLFQPYISQFMSQKIHASGFDHNIKGNVEKEDQFINECKEMFGISIEKEKMELNKGKRTLAKLSLNNLWGRFSLRNFGLTQCQITDEPSELCKKFEDNTIEINSIDELTENVILIGYIKNKDFVEEHQCSNVIISLWTTSAARIHLLHAMQKVVRTPGCQLLYTDTDSLIFTHPKNICPLELGPHLGQFTDEYPNHEIIEYCSGGAKQYGLKLQKKASTEVEYVLKVRGITLNNDIIKNQGLYYETFKDQIFNFTKFNNIPIQIVYPNFLRPSIRSGTVTSYPLKKIYKPFVGKGIVRPSDFTVLDFGYVHPRISI</sequence>
<dbReference type="SUPFAM" id="SSF53098">
    <property type="entry name" value="Ribonuclease H-like"/>
    <property type="match status" value="1"/>
</dbReference>
<dbReference type="GO" id="GO:0006281">
    <property type="term" value="P:DNA repair"/>
    <property type="evidence" value="ECO:0007669"/>
    <property type="project" value="UniProtKB-ARBA"/>
</dbReference>
<comment type="similarity">
    <text evidence="1">Belongs to the DNA polymerase type-B family.</text>
</comment>
<evidence type="ECO:0000313" key="11">
    <source>
        <dbReference type="Proteomes" id="UP000580250"/>
    </source>
</evidence>
<dbReference type="PANTHER" id="PTHR33568">
    <property type="entry name" value="DNA POLYMERASE"/>
    <property type="match status" value="1"/>
</dbReference>
<keyword evidence="3" id="KW-0808">Transferase</keyword>
<dbReference type="InterPro" id="IPR023211">
    <property type="entry name" value="DNA_pol_palm_dom_sf"/>
</dbReference>
<keyword evidence="7" id="KW-0238">DNA-binding</keyword>
<evidence type="ECO:0000256" key="8">
    <source>
        <dbReference type="ARBA" id="ARBA00049244"/>
    </source>
</evidence>
<dbReference type="GO" id="GO:0042575">
    <property type="term" value="C:DNA polymerase complex"/>
    <property type="evidence" value="ECO:0007669"/>
    <property type="project" value="UniProtKB-ARBA"/>
</dbReference>
<keyword evidence="5" id="KW-0235">DNA replication</keyword>
<dbReference type="InterPro" id="IPR012337">
    <property type="entry name" value="RNaseH-like_sf"/>
</dbReference>
<evidence type="ECO:0000256" key="3">
    <source>
        <dbReference type="ARBA" id="ARBA00022679"/>
    </source>
</evidence>
<dbReference type="OrthoDB" id="5846090at2759"/>
<gene>
    <name evidence="10" type="ORF">MENT_LOCUS50312</name>
</gene>
<dbReference type="SUPFAM" id="SSF52980">
    <property type="entry name" value="Restriction endonuclease-like"/>
    <property type="match status" value="1"/>
</dbReference>
<evidence type="ECO:0000256" key="7">
    <source>
        <dbReference type="ARBA" id="ARBA00023125"/>
    </source>
</evidence>
<dbReference type="Gene3D" id="3.30.420.10">
    <property type="entry name" value="Ribonuclease H-like superfamily/Ribonuclease H"/>
    <property type="match status" value="1"/>
</dbReference>
<keyword evidence="4" id="KW-0548">Nucleotidyltransferase</keyword>
<accession>A0A6V7XCW8</accession>
<dbReference type="InterPro" id="IPR036397">
    <property type="entry name" value="RNaseH_sf"/>
</dbReference>
<evidence type="ECO:0000256" key="5">
    <source>
        <dbReference type="ARBA" id="ARBA00022705"/>
    </source>
</evidence>
<dbReference type="InterPro" id="IPR043502">
    <property type="entry name" value="DNA/RNA_pol_sf"/>
</dbReference>
<comment type="catalytic activity">
    <reaction evidence="8">
        <text>DNA(n) + a 2'-deoxyribonucleoside 5'-triphosphate = DNA(n+1) + diphosphate</text>
        <dbReference type="Rhea" id="RHEA:22508"/>
        <dbReference type="Rhea" id="RHEA-COMP:17339"/>
        <dbReference type="Rhea" id="RHEA-COMP:17340"/>
        <dbReference type="ChEBI" id="CHEBI:33019"/>
        <dbReference type="ChEBI" id="CHEBI:61560"/>
        <dbReference type="ChEBI" id="CHEBI:173112"/>
        <dbReference type="EC" id="2.7.7.7"/>
    </reaction>
</comment>
<dbReference type="GO" id="GO:0003887">
    <property type="term" value="F:DNA-directed DNA polymerase activity"/>
    <property type="evidence" value="ECO:0007669"/>
    <property type="project" value="UniProtKB-KW"/>
</dbReference>
<reference evidence="10 11" key="1">
    <citation type="submission" date="2020-08" db="EMBL/GenBank/DDBJ databases">
        <authorList>
            <person name="Koutsovoulos G."/>
            <person name="Danchin GJ E."/>
        </authorList>
    </citation>
    <scope>NUCLEOTIDE SEQUENCE [LARGE SCALE GENOMIC DNA]</scope>
</reference>
<dbReference type="SUPFAM" id="SSF56672">
    <property type="entry name" value="DNA/RNA polymerases"/>
    <property type="match status" value="1"/>
</dbReference>
<name>A0A6V7XCW8_MELEN</name>
<dbReference type="Gene3D" id="3.40.960.10">
    <property type="entry name" value="VSR Endonuclease"/>
    <property type="match status" value="1"/>
</dbReference>
<evidence type="ECO:0000256" key="2">
    <source>
        <dbReference type="ARBA" id="ARBA00012417"/>
    </source>
</evidence>
<dbReference type="EMBL" id="CAJEWN010001394">
    <property type="protein sequence ID" value="CAD2197098.1"/>
    <property type="molecule type" value="Genomic_DNA"/>
</dbReference>
<evidence type="ECO:0000256" key="4">
    <source>
        <dbReference type="ARBA" id="ARBA00022695"/>
    </source>
</evidence>
<evidence type="ECO:0000256" key="1">
    <source>
        <dbReference type="ARBA" id="ARBA00005755"/>
    </source>
</evidence>
<comment type="caution">
    <text evidence="10">The sequence shown here is derived from an EMBL/GenBank/DDBJ whole genome shotgun (WGS) entry which is preliminary data.</text>
</comment>
<protein>
    <recommendedName>
        <fullName evidence="2">DNA-directed DNA polymerase</fullName>
        <ecNumber evidence="2">2.7.7.7</ecNumber>
    </recommendedName>
</protein>
<proteinExistence type="inferred from homology"/>
<dbReference type="Gene3D" id="3.90.1600.10">
    <property type="entry name" value="Palm domain of DNA polymerase"/>
    <property type="match status" value="1"/>
</dbReference>
<evidence type="ECO:0000256" key="6">
    <source>
        <dbReference type="ARBA" id="ARBA00022932"/>
    </source>
</evidence>
<feature type="domain" description="DNA-directed DNA polymerase family B mitochondria/virus" evidence="9">
    <location>
        <begin position="519"/>
        <end position="706"/>
    </location>
</feature>
<dbReference type="GO" id="GO:0006260">
    <property type="term" value="P:DNA replication"/>
    <property type="evidence" value="ECO:0007669"/>
    <property type="project" value="UniProtKB-KW"/>
</dbReference>
<dbReference type="EC" id="2.7.7.7" evidence="2"/>
<organism evidence="10 11">
    <name type="scientific">Meloidogyne enterolobii</name>
    <name type="common">Root-knot nematode worm</name>
    <name type="synonym">Meloidogyne mayaguensis</name>
    <dbReference type="NCBI Taxonomy" id="390850"/>
    <lineage>
        <taxon>Eukaryota</taxon>
        <taxon>Metazoa</taxon>
        <taxon>Ecdysozoa</taxon>
        <taxon>Nematoda</taxon>
        <taxon>Chromadorea</taxon>
        <taxon>Rhabditida</taxon>
        <taxon>Tylenchina</taxon>
        <taxon>Tylenchomorpha</taxon>
        <taxon>Tylenchoidea</taxon>
        <taxon>Meloidogynidae</taxon>
        <taxon>Meloidogyninae</taxon>
        <taxon>Meloidogyne</taxon>
    </lineage>
</organism>
<keyword evidence="6" id="KW-0239">DNA-directed DNA polymerase</keyword>
<evidence type="ECO:0000313" key="10">
    <source>
        <dbReference type="EMBL" id="CAD2197098.1"/>
    </source>
</evidence>
<feature type="domain" description="DNA-directed DNA polymerase family B mitochondria/virus" evidence="9">
    <location>
        <begin position="848"/>
        <end position="1031"/>
    </location>
</feature>
<dbReference type="GO" id="GO:0000166">
    <property type="term" value="F:nucleotide binding"/>
    <property type="evidence" value="ECO:0007669"/>
    <property type="project" value="InterPro"/>
</dbReference>
<dbReference type="InterPro" id="IPR011335">
    <property type="entry name" value="Restrct_endonuc-II-like"/>
</dbReference>